<feature type="binding site" evidence="4">
    <location>
        <position position="103"/>
    </location>
    <ligand>
        <name>Zn(2+)</name>
        <dbReference type="ChEBI" id="CHEBI:29105"/>
    </ligand>
</feature>
<reference evidence="7" key="2">
    <citation type="submission" date="2015-01" db="EMBL/GenBank/DDBJ databases">
        <title>Evolutionary Origins and Diversification of the Mycorrhizal Mutualists.</title>
        <authorList>
            <consortium name="DOE Joint Genome Institute"/>
            <consortium name="Mycorrhizal Genomics Consortium"/>
            <person name="Kohler A."/>
            <person name="Kuo A."/>
            <person name="Nagy L.G."/>
            <person name="Floudas D."/>
            <person name="Copeland A."/>
            <person name="Barry K.W."/>
            <person name="Cichocki N."/>
            <person name="Veneault-Fourrey C."/>
            <person name="LaButti K."/>
            <person name="Lindquist E.A."/>
            <person name="Lipzen A."/>
            <person name="Lundell T."/>
            <person name="Morin E."/>
            <person name="Murat C."/>
            <person name="Riley R."/>
            <person name="Ohm R."/>
            <person name="Sun H."/>
            <person name="Tunlid A."/>
            <person name="Henrissat B."/>
            <person name="Grigoriev I.V."/>
            <person name="Hibbett D.S."/>
            <person name="Martin F."/>
        </authorList>
    </citation>
    <scope>NUCLEOTIDE SEQUENCE [LARGE SCALE GENOMIC DNA]</scope>
    <source>
        <strain evidence="7">Zn</strain>
    </source>
</reference>
<comment type="function">
    <text evidence="5">Reversible hydration of carbon dioxide.</text>
</comment>
<dbReference type="EMBL" id="KN832896">
    <property type="protein sequence ID" value="KIM93382.1"/>
    <property type="molecule type" value="Genomic_DNA"/>
</dbReference>
<feature type="binding site" evidence="4">
    <location>
        <position position="44"/>
    </location>
    <ligand>
        <name>Zn(2+)</name>
        <dbReference type="ChEBI" id="CHEBI:29105"/>
    </ligand>
</feature>
<reference evidence="6 7" key="1">
    <citation type="submission" date="2014-04" db="EMBL/GenBank/DDBJ databases">
        <authorList>
            <consortium name="DOE Joint Genome Institute"/>
            <person name="Kuo A."/>
            <person name="Martino E."/>
            <person name="Perotto S."/>
            <person name="Kohler A."/>
            <person name="Nagy L.G."/>
            <person name="Floudas D."/>
            <person name="Copeland A."/>
            <person name="Barry K.W."/>
            <person name="Cichocki N."/>
            <person name="Veneault-Fourrey C."/>
            <person name="LaButti K."/>
            <person name="Lindquist E.A."/>
            <person name="Lipzen A."/>
            <person name="Lundell T."/>
            <person name="Morin E."/>
            <person name="Murat C."/>
            <person name="Sun H."/>
            <person name="Tunlid A."/>
            <person name="Henrissat B."/>
            <person name="Grigoriev I.V."/>
            <person name="Hibbett D.S."/>
            <person name="Martin F."/>
            <person name="Nordberg H.P."/>
            <person name="Cantor M.N."/>
            <person name="Hua S.X."/>
        </authorList>
    </citation>
    <scope>NUCLEOTIDE SEQUENCE [LARGE SCALE GENOMIC DNA]</scope>
    <source>
        <strain evidence="6 7">Zn</strain>
    </source>
</reference>
<gene>
    <name evidence="6" type="ORF">OIDMADRAFT_35872</name>
</gene>
<comment type="cofactor">
    <cofactor evidence="4">
        <name>Zn(2+)</name>
        <dbReference type="ChEBI" id="CHEBI:29105"/>
    </cofactor>
    <text evidence="4">Binds 1 zinc ion per subunit.</text>
</comment>
<evidence type="ECO:0000256" key="3">
    <source>
        <dbReference type="ARBA" id="ARBA00022833"/>
    </source>
</evidence>
<feature type="binding site" evidence="4">
    <location>
        <position position="106"/>
    </location>
    <ligand>
        <name>Zn(2+)</name>
        <dbReference type="ChEBI" id="CHEBI:29105"/>
    </ligand>
</feature>
<evidence type="ECO:0000256" key="1">
    <source>
        <dbReference type="ARBA" id="ARBA00006217"/>
    </source>
</evidence>
<dbReference type="HOGENOM" id="CLU_084253_0_0_1"/>
<keyword evidence="2 4" id="KW-0479">Metal-binding</keyword>
<dbReference type="Pfam" id="PF00484">
    <property type="entry name" value="Pro_CA"/>
    <property type="match status" value="1"/>
</dbReference>
<dbReference type="EC" id="4.2.1.1" evidence="5"/>
<keyword evidence="7" id="KW-1185">Reference proteome</keyword>
<dbReference type="InParanoid" id="A0A0C3CUI7"/>
<dbReference type="SMART" id="SM00947">
    <property type="entry name" value="Pro_CA"/>
    <property type="match status" value="1"/>
</dbReference>
<dbReference type="PANTHER" id="PTHR43175">
    <property type="entry name" value="CARBONIC ANHYDRASE"/>
    <property type="match status" value="1"/>
</dbReference>
<dbReference type="InterPro" id="IPR036874">
    <property type="entry name" value="Carbonic_anhydrase_sf"/>
</dbReference>
<evidence type="ECO:0000256" key="2">
    <source>
        <dbReference type="ARBA" id="ARBA00022723"/>
    </source>
</evidence>
<sequence length="198" mass="21796">MAETVLTTNEPHDYAGANHHYAEHVFPVRNPVAGSRSRCVVVTCSDPRCSPEHFFKLKEQEATVIRNEGGRTADPAVIRTVVLLSLLMGSAGQAINEVLVVHHTDCVAYAFSNEELMEMIAKNDDAAPGGPFKAGALTWAEGLNFMGVPTGGSEYERLVRCVKQDVKFLRSHPLLKPSIHISGWIYDIKTRHAEKIES</sequence>
<evidence type="ECO:0000313" key="7">
    <source>
        <dbReference type="Proteomes" id="UP000054321"/>
    </source>
</evidence>
<evidence type="ECO:0000256" key="4">
    <source>
        <dbReference type="PIRSR" id="PIRSR601765-1"/>
    </source>
</evidence>
<name>A0A0C3CUI7_OIDMZ</name>
<evidence type="ECO:0000313" key="6">
    <source>
        <dbReference type="EMBL" id="KIM93382.1"/>
    </source>
</evidence>
<keyword evidence="5" id="KW-0456">Lyase</keyword>
<comment type="catalytic activity">
    <reaction evidence="5">
        <text>hydrogencarbonate + H(+) = CO2 + H2O</text>
        <dbReference type="Rhea" id="RHEA:10748"/>
        <dbReference type="ChEBI" id="CHEBI:15377"/>
        <dbReference type="ChEBI" id="CHEBI:15378"/>
        <dbReference type="ChEBI" id="CHEBI:16526"/>
        <dbReference type="ChEBI" id="CHEBI:17544"/>
        <dbReference type="EC" id="4.2.1.1"/>
    </reaction>
</comment>
<keyword evidence="3 4" id="KW-0862">Zinc</keyword>
<dbReference type="GO" id="GO:0008270">
    <property type="term" value="F:zinc ion binding"/>
    <property type="evidence" value="ECO:0007669"/>
    <property type="project" value="UniProtKB-UniRule"/>
</dbReference>
<dbReference type="OrthoDB" id="10248475at2759"/>
<accession>A0A0C3CUI7</accession>
<protein>
    <recommendedName>
        <fullName evidence="5">Carbonic anhydrase</fullName>
        <ecNumber evidence="5">4.2.1.1</ecNumber>
    </recommendedName>
    <alternativeName>
        <fullName evidence="5">Carbonate dehydratase</fullName>
    </alternativeName>
</protein>
<dbReference type="SUPFAM" id="SSF53056">
    <property type="entry name" value="beta-carbonic anhydrase, cab"/>
    <property type="match status" value="1"/>
</dbReference>
<comment type="similarity">
    <text evidence="1 5">Belongs to the beta-class carbonic anhydrase family.</text>
</comment>
<organism evidence="6 7">
    <name type="scientific">Oidiodendron maius (strain Zn)</name>
    <dbReference type="NCBI Taxonomy" id="913774"/>
    <lineage>
        <taxon>Eukaryota</taxon>
        <taxon>Fungi</taxon>
        <taxon>Dikarya</taxon>
        <taxon>Ascomycota</taxon>
        <taxon>Pezizomycotina</taxon>
        <taxon>Leotiomycetes</taxon>
        <taxon>Leotiomycetes incertae sedis</taxon>
        <taxon>Myxotrichaceae</taxon>
        <taxon>Oidiodendron</taxon>
    </lineage>
</organism>
<dbReference type="AlphaFoldDB" id="A0A0C3CUI7"/>
<feature type="binding site" evidence="4">
    <location>
        <position position="46"/>
    </location>
    <ligand>
        <name>Zn(2+)</name>
        <dbReference type="ChEBI" id="CHEBI:29105"/>
    </ligand>
</feature>
<dbReference type="Proteomes" id="UP000054321">
    <property type="component" value="Unassembled WGS sequence"/>
</dbReference>
<dbReference type="Gene3D" id="3.40.1050.10">
    <property type="entry name" value="Carbonic anhydrase"/>
    <property type="match status" value="1"/>
</dbReference>
<proteinExistence type="inferred from homology"/>
<dbReference type="GO" id="GO:0004089">
    <property type="term" value="F:carbonate dehydratase activity"/>
    <property type="evidence" value="ECO:0007669"/>
    <property type="project" value="UniProtKB-UniRule"/>
</dbReference>
<dbReference type="PANTHER" id="PTHR43175:SF3">
    <property type="entry name" value="CARBON DISULFIDE HYDROLASE"/>
    <property type="match status" value="1"/>
</dbReference>
<dbReference type="InterPro" id="IPR001765">
    <property type="entry name" value="Carbonic_anhydrase"/>
</dbReference>
<evidence type="ECO:0000256" key="5">
    <source>
        <dbReference type="RuleBase" id="RU003956"/>
    </source>
</evidence>